<dbReference type="Pfam" id="PF13673">
    <property type="entry name" value="Acetyltransf_10"/>
    <property type="match status" value="1"/>
</dbReference>
<dbReference type="EMBL" id="JAUCFI010000003">
    <property type="protein sequence ID" value="MDM5283202.1"/>
    <property type="molecule type" value="Genomic_DNA"/>
</dbReference>
<reference evidence="2" key="1">
    <citation type="submission" date="2023-06" db="EMBL/GenBank/DDBJ databases">
        <title>Comparative genomics of Bacillaceae isolates and their secondary metabolite potential.</title>
        <authorList>
            <person name="Song L."/>
            <person name="Nielsen L.J."/>
            <person name="Mohite O."/>
            <person name="Xu X."/>
            <person name="Weber T."/>
            <person name="Kovacs A.T."/>
        </authorList>
    </citation>
    <scope>NUCLEOTIDE SEQUENCE</scope>
    <source>
        <strain evidence="2">G1S1</strain>
    </source>
</reference>
<dbReference type="EC" id="2.3.1.-" evidence="2"/>
<dbReference type="SUPFAM" id="SSF55729">
    <property type="entry name" value="Acyl-CoA N-acyltransferases (Nat)"/>
    <property type="match status" value="1"/>
</dbReference>
<dbReference type="PANTHER" id="PTHR13355">
    <property type="entry name" value="GLUCOSAMINE 6-PHOSPHATE N-ACETYLTRANSFERASE"/>
    <property type="match status" value="1"/>
</dbReference>
<evidence type="ECO:0000259" key="1">
    <source>
        <dbReference type="PROSITE" id="PS51186"/>
    </source>
</evidence>
<sequence>MKHLDWELNDFVFVKIAENSQELENAYMIRRKVFVQEQNVPLEEEIDEYEKESTHFVLYDEQHQPIGAGRFRVIDNIGKVQRICVLSSGRKNGAGAMIMNAIEEYAIQQEVPQLKLDSQVHAIPFYSKLGYEIVSDEFMDAGIPHKTMKKTIL</sequence>
<proteinExistence type="predicted"/>
<dbReference type="CDD" id="cd04301">
    <property type="entry name" value="NAT_SF"/>
    <property type="match status" value="1"/>
</dbReference>
<dbReference type="PROSITE" id="PS51186">
    <property type="entry name" value="GNAT"/>
    <property type="match status" value="1"/>
</dbReference>
<evidence type="ECO:0000313" key="2">
    <source>
        <dbReference type="EMBL" id="MDM5283202.1"/>
    </source>
</evidence>
<dbReference type="InterPro" id="IPR039143">
    <property type="entry name" value="GNPNAT1-like"/>
</dbReference>
<dbReference type="InterPro" id="IPR000182">
    <property type="entry name" value="GNAT_dom"/>
</dbReference>
<dbReference type="GO" id="GO:0004343">
    <property type="term" value="F:glucosamine 6-phosphate N-acetyltransferase activity"/>
    <property type="evidence" value="ECO:0007669"/>
    <property type="project" value="TreeGrafter"/>
</dbReference>
<comment type="caution">
    <text evidence="2">The sequence shown here is derived from an EMBL/GenBank/DDBJ whole genome shotgun (WGS) entry which is preliminary data.</text>
</comment>
<dbReference type="Proteomes" id="UP001238973">
    <property type="component" value="Unassembled WGS sequence"/>
</dbReference>
<feature type="domain" description="N-acetyltransferase" evidence="1">
    <location>
        <begin position="14"/>
        <end position="153"/>
    </location>
</feature>
<name>A0AAJ1QKU8_9BACI</name>
<accession>A0AAJ1QKU8</accession>
<keyword evidence="2" id="KW-0012">Acyltransferase</keyword>
<dbReference type="InterPro" id="IPR016181">
    <property type="entry name" value="Acyl_CoA_acyltransferase"/>
</dbReference>
<keyword evidence="2" id="KW-0808">Transferase</keyword>
<dbReference type="PANTHER" id="PTHR13355:SF11">
    <property type="entry name" value="GLUCOSAMINE 6-PHOSPHATE N-ACETYLTRANSFERASE"/>
    <property type="match status" value="1"/>
</dbReference>
<protein>
    <submittedName>
        <fullName evidence="2">GNAT family N-acetyltransferase</fullName>
        <ecNumber evidence="2">2.3.1.-</ecNumber>
    </submittedName>
</protein>
<dbReference type="AlphaFoldDB" id="A0AAJ1QKU8"/>
<dbReference type="RefSeq" id="WP_207200503.1">
    <property type="nucleotide sequence ID" value="NZ_CP157360.1"/>
</dbReference>
<organism evidence="2 3">
    <name type="scientific">Peribacillus frigoritolerans</name>
    <dbReference type="NCBI Taxonomy" id="450367"/>
    <lineage>
        <taxon>Bacteria</taxon>
        <taxon>Bacillati</taxon>
        <taxon>Bacillota</taxon>
        <taxon>Bacilli</taxon>
        <taxon>Bacillales</taxon>
        <taxon>Bacillaceae</taxon>
        <taxon>Peribacillus</taxon>
    </lineage>
</organism>
<dbReference type="Gene3D" id="3.40.630.30">
    <property type="match status" value="1"/>
</dbReference>
<evidence type="ECO:0000313" key="3">
    <source>
        <dbReference type="Proteomes" id="UP001238973"/>
    </source>
</evidence>
<gene>
    <name evidence="2" type="ORF">QUF85_07795</name>
</gene>